<dbReference type="Gene3D" id="3.90.640.10">
    <property type="entry name" value="Actin, Chain A, domain 4"/>
    <property type="match status" value="1"/>
</dbReference>
<dbReference type="InterPro" id="IPR043129">
    <property type="entry name" value="ATPase_NBD"/>
</dbReference>
<keyword evidence="2" id="KW-1185">Reference proteome</keyword>
<protein>
    <submittedName>
        <fullName evidence="1">Uncharacterized protein</fullName>
    </submittedName>
</protein>
<dbReference type="PANTHER" id="PTHR14187:SF5">
    <property type="entry name" value="HEAT SHOCK 70 KDA PROTEIN 12A"/>
    <property type="match status" value="1"/>
</dbReference>
<name>A0A9P6HCC1_9AGAM</name>
<comment type="caution">
    <text evidence="1">The sequence shown here is derived from an EMBL/GenBank/DDBJ whole genome shotgun (WGS) entry which is preliminary data.</text>
</comment>
<dbReference type="EMBL" id="WIUZ02000009">
    <property type="protein sequence ID" value="KAF9783738.1"/>
    <property type="molecule type" value="Genomic_DNA"/>
</dbReference>
<dbReference type="SUPFAM" id="SSF53067">
    <property type="entry name" value="Actin-like ATPase domain"/>
    <property type="match status" value="2"/>
</dbReference>
<dbReference type="AlphaFoldDB" id="A0A9P6HCC1"/>
<reference evidence="1" key="1">
    <citation type="journal article" date="2020" name="Nat. Commun.">
        <title>Large-scale genome sequencing of mycorrhizal fungi provides insights into the early evolution of symbiotic traits.</title>
        <authorList>
            <person name="Miyauchi S."/>
            <person name="Kiss E."/>
            <person name="Kuo A."/>
            <person name="Drula E."/>
            <person name="Kohler A."/>
            <person name="Sanchez-Garcia M."/>
            <person name="Morin E."/>
            <person name="Andreopoulos B."/>
            <person name="Barry K.W."/>
            <person name="Bonito G."/>
            <person name="Buee M."/>
            <person name="Carver A."/>
            <person name="Chen C."/>
            <person name="Cichocki N."/>
            <person name="Clum A."/>
            <person name="Culley D."/>
            <person name="Crous P.W."/>
            <person name="Fauchery L."/>
            <person name="Girlanda M."/>
            <person name="Hayes R.D."/>
            <person name="Keri Z."/>
            <person name="LaButti K."/>
            <person name="Lipzen A."/>
            <person name="Lombard V."/>
            <person name="Magnuson J."/>
            <person name="Maillard F."/>
            <person name="Murat C."/>
            <person name="Nolan M."/>
            <person name="Ohm R.A."/>
            <person name="Pangilinan J."/>
            <person name="Pereira M.F."/>
            <person name="Perotto S."/>
            <person name="Peter M."/>
            <person name="Pfister S."/>
            <person name="Riley R."/>
            <person name="Sitrit Y."/>
            <person name="Stielow J.B."/>
            <person name="Szollosi G."/>
            <person name="Zifcakova L."/>
            <person name="Stursova M."/>
            <person name="Spatafora J.W."/>
            <person name="Tedersoo L."/>
            <person name="Vaario L.M."/>
            <person name="Yamada A."/>
            <person name="Yan M."/>
            <person name="Wang P."/>
            <person name="Xu J."/>
            <person name="Bruns T."/>
            <person name="Baldrian P."/>
            <person name="Vilgalys R."/>
            <person name="Dunand C."/>
            <person name="Henrissat B."/>
            <person name="Grigoriev I.V."/>
            <person name="Hibbett D."/>
            <person name="Nagy L.G."/>
            <person name="Martin F.M."/>
        </authorList>
    </citation>
    <scope>NUCLEOTIDE SEQUENCE</scope>
    <source>
        <strain evidence="1">UH-Tt-Lm1</strain>
    </source>
</reference>
<organism evidence="1 2">
    <name type="scientific">Thelephora terrestris</name>
    <dbReference type="NCBI Taxonomy" id="56493"/>
    <lineage>
        <taxon>Eukaryota</taxon>
        <taxon>Fungi</taxon>
        <taxon>Dikarya</taxon>
        <taxon>Basidiomycota</taxon>
        <taxon>Agaricomycotina</taxon>
        <taxon>Agaricomycetes</taxon>
        <taxon>Thelephorales</taxon>
        <taxon>Thelephoraceae</taxon>
        <taxon>Thelephora</taxon>
    </lineage>
</organism>
<accession>A0A9P6HCC1</accession>
<dbReference type="OrthoDB" id="2963168at2759"/>
<reference evidence="1" key="2">
    <citation type="submission" date="2020-11" db="EMBL/GenBank/DDBJ databases">
        <authorList>
            <consortium name="DOE Joint Genome Institute"/>
            <person name="Kuo A."/>
            <person name="Miyauchi S."/>
            <person name="Kiss E."/>
            <person name="Drula E."/>
            <person name="Kohler A."/>
            <person name="Sanchez-Garcia M."/>
            <person name="Andreopoulos B."/>
            <person name="Barry K.W."/>
            <person name="Bonito G."/>
            <person name="Buee M."/>
            <person name="Carver A."/>
            <person name="Chen C."/>
            <person name="Cichocki N."/>
            <person name="Clum A."/>
            <person name="Culley D."/>
            <person name="Crous P.W."/>
            <person name="Fauchery L."/>
            <person name="Girlanda M."/>
            <person name="Hayes R."/>
            <person name="Keri Z."/>
            <person name="Labutti K."/>
            <person name="Lipzen A."/>
            <person name="Lombard V."/>
            <person name="Magnuson J."/>
            <person name="Maillard F."/>
            <person name="Morin E."/>
            <person name="Murat C."/>
            <person name="Nolan M."/>
            <person name="Ohm R."/>
            <person name="Pangilinan J."/>
            <person name="Pereira M."/>
            <person name="Perotto S."/>
            <person name="Peter M."/>
            <person name="Riley R."/>
            <person name="Sitrit Y."/>
            <person name="Stielow B."/>
            <person name="Szollosi G."/>
            <person name="Zifcakova L."/>
            <person name="Stursova M."/>
            <person name="Spatafora J.W."/>
            <person name="Tedersoo L."/>
            <person name="Vaario L.-M."/>
            <person name="Yamada A."/>
            <person name="Yan M."/>
            <person name="Wang P."/>
            <person name="Xu J."/>
            <person name="Bruns T."/>
            <person name="Baldrian P."/>
            <person name="Vilgalys R."/>
            <person name="Henrissat B."/>
            <person name="Grigoriev I.V."/>
            <person name="Hibbett D."/>
            <person name="Nagy L.G."/>
            <person name="Martin F.M."/>
        </authorList>
    </citation>
    <scope>NUCLEOTIDE SEQUENCE</scope>
    <source>
        <strain evidence="1">UH-Tt-Lm1</strain>
    </source>
</reference>
<dbReference type="Proteomes" id="UP000736335">
    <property type="component" value="Unassembled WGS sequence"/>
</dbReference>
<dbReference type="Gene3D" id="3.30.420.40">
    <property type="match status" value="2"/>
</dbReference>
<dbReference type="PANTHER" id="PTHR14187">
    <property type="entry name" value="ALPHA KINASE/ELONGATION FACTOR 2 KINASE"/>
    <property type="match status" value="1"/>
</dbReference>
<gene>
    <name evidence="1" type="ORF">BJ322DRAFT_1109587</name>
</gene>
<evidence type="ECO:0000313" key="2">
    <source>
        <dbReference type="Proteomes" id="UP000736335"/>
    </source>
</evidence>
<proteinExistence type="predicted"/>
<sequence length="608" mass="66963">MNRTAYNGPSRKLALAFDIGTTYSGAAYAFLDPGEIPQINSVTKYLDNPNVGTAKVPSILYYDRRGNFKGVENGTGLQDDESLIQMRWFLMLSPTGPPAALRDQMTTDLPIGKTIIDIFADFLRYLFDSTKSLFISSDQNGELRWNSVADKIELILTHPNGWGGPQQSQLRTAAIRAGIIPDTPEGRARVHFVTEGEASFNFCATHTQAGENLKHGDTVLVVDAGGGTIDISSYTVTANGPLQAEELFQPKCVVQGGEFVTARAREMISEKWKKSKFNTPEDIAAFSQKFDEGVKRVFSEETGTQYVKFGSPRDNDPKTGIKAGKLALTGTQVSGFFEPSIQLTVDSIRENFTEIVSMNSFAFLVGGFASSPWLSAQLNRRLSDLGLKFFKPDTNTDKAVAVGAVSFHIDRFVRGRISKFTYGVPCAIIYRPSNPEHAKREHKTISDVLGDKYLPCAFETMLSKGTKVLEDREIRTTMYVIREGAPARDILARIVKYDGNLKEPRWTDIEQNRFETLCHVAADVSAAPSKLKFGESGKLCYYREYDVVLLVGLTELKAQIRWTDATTGLEESSDAAIVYGDASENNCGSSCIGPAVAAPPPRYGDWDL</sequence>
<evidence type="ECO:0000313" key="1">
    <source>
        <dbReference type="EMBL" id="KAF9783738.1"/>
    </source>
</evidence>
<dbReference type="CDD" id="cd10170">
    <property type="entry name" value="ASKHA_NBD_HSP70"/>
    <property type="match status" value="1"/>
</dbReference>